<reference evidence="1 2" key="1">
    <citation type="submission" date="2018-07" db="EMBL/GenBank/DDBJ databases">
        <authorList>
            <person name="Zhang Y."/>
            <person name="Wang L."/>
            <person name="Ma S."/>
        </authorList>
    </citation>
    <scope>NUCLEOTIDE SEQUENCE [LARGE SCALE GENOMIC DNA]</scope>
    <source>
        <strain evidence="1 2">4-2</strain>
    </source>
</reference>
<evidence type="ECO:0000313" key="2">
    <source>
        <dbReference type="Proteomes" id="UP000273516"/>
    </source>
</evidence>
<proteinExistence type="predicted"/>
<sequence>MIFRTMAILLAGGMIADAASASSDEAWEEFREQVRERCSELAEVPESGELTIEVNPFGSENYGLAMVTVAYPGDAQDRMICVMDKATGKAELSAPFTPLSTME</sequence>
<protein>
    <submittedName>
        <fullName evidence="1">Uncharacterized protein</fullName>
    </submittedName>
</protein>
<dbReference type="OrthoDB" id="7776561at2"/>
<dbReference type="Proteomes" id="UP000273516">
    <property type="component" value="Unassembled WGS sequence"/>
</dbReference>
<organism evidence="1 2">
    <name type="scientific">Paracoccus alkanivorans</name>
    <dbReference type="NCBI Taxonomy" id="2116655"/>
    <lineage>
        <taxon>Bacteria</taxon>
        <taxon>Pseudomonadati</taxon>
        <taxon>Pseudomonadota</taxon>
        <taxon>Alphaproteobacteria</taxon>
        <taxon>Rhodobacterales</taxon>
        <taxon>Paracoccaceae</taxon>
        <taxon>Paracoccus</taxon>
    </lineage>
</organism>
<dbReference type="AlphaFoldDB" id="A0A3M0MFB1"/>
<evidence type="ECO:0000313" key="1">
    <source>
        <dbReference type="EMBL" id="RMC36358.1"/>
    </source>
</evidence>
<gene>
    <name evidence="1" type="ORF">C9E81_06715</name>
</gene>
<keyword evidence="2" id="KW-1185">Reference proteome</keyword>
<accession>A0A3M0MFB1</accession>
<name>A0A3M0MFB1_9RHOB</name>
<comment type="caution">
    <text evidence="1">The sequence shown here is derived from an EMBL/GenBank/DDBJ whole genome shotgun (WGS) entry which is preliminary data.</text>
</comment>
<dbReference type="EMBL" id="QOKZ01000002">
    <property type="protein sequence ID" value="RMC36358.1"/>
    <property type="molecule type" value="Genomic_DNA"/>
</dbReference>